<gene>
    <name evidence="2" type="ORF">GSLYS_00003665001</name>
</gene>
<evidence type="ECO:0000313" key="2">
    <source>
        <dbReference type="EMBL" id="CAL1529510.1"/>
    </source>
</evidence>
<name>A0AAV2H8I8_LYMST</name>
<dbReference type="EMBL" id="CAXITT010000050">
    <property type="protein sequence ID" value="CAL1529510.1"/>
    <property type="molecule type" value="Genomic_DNA"/>
</dbReference>
<evidence type="ECO:0000313" key="3">
    <source>
        <dbReference type="Proteomes" id="UP001497497"/>
    </source>
</evidence>
<sequence>MLETVSLPVPPRGSLKMVNTGTENGSDDNLSTSHQAILLETSRTQQLHKAKTSPGTPESQRNKINSSPKTARKNQSLQSLGMSLDEKSTLDKPIEILRRHSLVPPPTGNALAPNGPASATSTSNNPTISITTEDLSPDR</sequence>
<proteinExistence type="predicted"/>
<feature type="compositionally biased region" description="Basic and acidic residues" evidence="1">
    <location>
        <begin position="84"/>
        <end position="98"/>
    </location>
</feature>
<feature type="non-terminal residue" evidence="2">
    <location>
        <position position="139"/>
    </location>
</feature>
<feature type="compositionally biased region" description="Polar residues" evidence="1">
    <location>
        <begin position="17"/>
        <end position="45"/>
    </location>
</feature>
<dbReference type="AlphaFoldDB" id="A0AAV2H8I8"/>
<feature type="region of interest" description="Disordered" evidence="1">
    <location>
        <begin position="1"/>
        <end position="139"/>
    </location>
</feature>
<organism evidence="2 3">
    <name type="scientific">Lymnaea stagnalis</name>
    <name type="common">Great pond snail</name>
    <name type="synonym">Helix stagnalis</name>
    <dbReference type="NCBI Taxonomy" id="6523"/>
    <lineage>
        <taxon>Eukaryota</taxon>
        <taxon>Metazoa</taxon>
        <taxon>Spiralia</taxon>
        <taxon>Lophotrochozoa</taxon>
        <taxon>Mollusca</taxon>
        <taxon>Gastropoda</taxon>
        <taxon>Heterobranchia</taxon>
        <taxon>Euthyneura</taxon>
        <taxon>Panpulmonata</taxon>
        <taxon>Hygrophila</taxon>
        <taxon>Lymnaeoidea</taxon>
        <taxon>Lymnaeidae</taxon>
        <taxon>Lymnaea</taxon>
    </lineage>
</organism>
<dbReference type="Proteomes" id="UP001497497">
    <property type="component" value="Unassembled WGS sequence"/>
</dbReference>
<feature type="compositionally biased region" description="Polar residues" evidence="1">
    <location>
        <begin position="52"/>
        <end position="81"/>
    </location>
</feature>
<protein>
    <submittedName>
        <fullName evidence="2">Uncharacterized protein</fullName>
    </submittedName>
</protein>
<accession>A0AAV2H8I8</accession>
<feature type="compositionally biased region" description="Low complexity" evidence="1">
    <location>
        <begin position="116"/>
        <end position="132"/>
    </location>
</feature>
<comment type="caution">
    <text evidence="2">The sequence shown here is derived from an EMBL/GenBank/DDBJ whole genome shotgun (WGS) entry which is preliminary data.</text>
</comment>
<evidence type="ECO:0000256" key="1">
    <source>
        <dbReference type="SAM" id="MobiDB-lite"/>
    </source>
</evidence>
<keyword evidence="3" id="KW-1185">Reference proteome</keyword>
<reference evidence="2 3" key="1">
    <citation type="submission" date="2024-04" db="EMBL/GenBank/DDBJ databases">
        <authorList>
            <consortium name="Genoscope - CEA"/>
            <person name="William W."/>
        </authorList>
    </citation>
    <scope>NUCLEOTIDE SEQUENCE [LARGE SCALE GENOMIC DNA]</scope>
</reference>